<evidence type="ECO:0000259" key="7">
    <source>
        <dbReference type="Pfam" id="PF00561"/>
    </source>
</evidence>
<reference evidence="9" key="1">
    <citation type="submission" date="2015-08" db="EMBL/GenBank/DDBJ databases">
        <title>Genome sequence of the strict anaerobe Clostridium homopropionicum LuHBu1 (DSM 5847T).</title>
        <authorList>
            <person name="Poehlein A."/>
            <person name="Beck M."/>
            <person name="Schiel-Bengelsdorf B."/>
            <person name="Bengelsdorf F.R."/>
            <person name="Daniel R."/>
            <person name="Duerre P."/>
        </authorList>
    </citation>
    <scope>NUCLEOTIDE SEQUENCE [LARGE SCALE GENOMIC DNA]</scope>
    <source>
        <strain evidence="9">DSM 5847</strain>
    </source>
</reference>
<evidence type="ECO:0000256" key="5">
    <source>
        <dbReference type="ARBA" id="ARBA00023315"/>
    </source>
</evidence>
<feature type="domain" description="AB hydrolase-1" evidence="7">
    <location>
        <begin position="92"/>
        <end position="332"/>
    </location>
</feature>
<dbReference type="InterPro" id="IPR029058">
    <property type="entry name" value="AB_hydrolase_fold"/>
</dbReference>
<proteinExistence type="predicted"/>
<dbReference type="RefSeq" id="WP_242846772.1">
    <property type="nucleotide sequence ID" value="NZ_LHUR01000027.1"/>
</dbReference>
<organism evidence="8 9">
    <name type="scientific">Clostridium homopropionicum DSM 5847</name>
    <dbReference type="NCBI Taxonomy" id="1121318"/>
    <lineage>
        <taxon>Bacteria</taxon>
        <taxon>Bacillati</taxon>
        <taxon>Bacillota</taxon>
        <taxon>Clostridia</taxon>
        <taxon>Eubacteriales</taxon>
        <taxon>Clostridiaceae</taxon>
        <taxon>Clostridium</taxon>
    </lineage>
</organism>
<dbReference type="UniPathway" id="UPA00917"/>
<evidence type="ECO:0000256" key="3">
    <source>
        <dbReference type="ARBA" id="ARBA00022679"/>
    </source>
</evidence>
<dbReference type="PANTHER" id="PTHR36837">
    <property type="entry name" value="POLY(3-HYDROXYALKANOATE) POLYMERASE SUBUNIT PHAC"/>
    <property type="match status" value="1"/>
</dbReference>
<evidence type="ECO:0000313" key="8">
    <source>
        <dbReference type="EMBL" id="KOA19278.1"/>
    </source>
</evidence>
<dbReference type="InterPro" id="IPR051321">
    <property type="entry name" value="PHA/PHB_synthase"/>
</dbReference>
<keyword evidence="9" id="KW-1185">Reference proteome</keyword>
<dbReference type="PATRIC" id="fig|1121318.3.peg.2398"/>
<keyword evidence="3 8" id="KW-0808">Transferase</keyword>
<dbReference type="AlphaFoldDB" id="A0A0L6Z927"/>
<evidence type="ECO:0000256" key="2">
    <source>
        <dbReference type="ARBA" id="ARBA00019065"/>
    </source>
</evidence>
<evidence type="ECO:0000256" key="1">
    <source>
        <dbReference type="ARBA" id="ARBA00004683"/>
    </source>
</evidence>
<dbReference type="STRING" id="36844.SAMN04488501_106143"/>
<keyword evidence="5 8" id="KW-0012">Acyltransferase</keyword>
<dbReference type="NCBIfam" id="TIGR01836">
    <property type="entry name" value="PHA_synth_III_C"/>
    <property type="match status" value="1"/>
</dbReference>
<dbReference type="Pfam" id="PF00561">
    <property type="entry name" value="Abhydrolase_1"/>
    <property type="match status" value="1"/>
</dbReference>
<gene>
    <name evidence="8" type="primary">phbC_1</name>
    <name evidence="8" type="ORF">CLHOM_23840</name>
</gene>
<keyword evidence="4" id="KW-0583">PHB biosynthesis</keyword>
<dbReference type="InterPro" id="IPR010125">
    <property type="entry name" value="PHA_synth_III_C"/>
</dbReference>
<dbReference type="EMBL" id="LHUR01000027">
    <property type="protein sequence ID" value="KOA19278.1"/>
    <property type="molecule type" value="Genomic_DNA"/>
</dbReference>
<evidence type="ECO:0000256" key="4">
    <source>
        <dbReference type="ARBA" id="ARBA00022752"/>
    </source>
</evidence>
<dbReference type="InterPro" id="IPR000073">
    <property type="entry name" value="AB_hydrolase_1"/>
</dbReference>
<dbReference type="PANTHER" id="PTHR36837:SF2">
    <property type="entry name" value="POLY(3-HYDROXYALKANOATE) POLYMERASE SUBUNIT PHAC"/>
    <property type="match status" value="1"/>
</dbReference>
<dbReference type="SUPFAM" id="SSF53474">
    <property type="entry name" value="alpha/beta-Hydrolases"/>
    <property type="match status" value="1"/>
</dbReference>
<evidence type="ECO:0000313" key="9">
    <source>
        <dbReference type="Proteomes" id="UP000037043"/>
    </source>
</evidence>
<sequence length="358" mass="41184">MYNVSKTNMFTEYMYKQLKDQQKILNGMDVLMNIDYEDYDKTPKELVYQEDKMKLYHYIPKTKNKATIPTLMVYALMNRPYIMDIQQDKSFIGKLLDQGLDLYIIDWGYPTAEDRYITFEDYIEGYLANAIDYLRIKHNLDKINILSKCQGGTFCAIYAALYPEKVNSLVTIASPVDFNVDDGLLFKWSKDMNIDSLVDAYGIVPGWFLNMCFVSLKPYSLLVDKYIGVVSNLDNPKSLGDFLSMEKWIFDSPGQAGEAYRKYMKDLWQDNKLIKGEFMLGNKNVNLKNITMPLLIIFGEQDNLIPPSATKPLHDAVGSKDKEMVSYPVGHAGIVASSRSQKEIVPKIANWILDRSKR</sequence>
<comment type="caution">
    <text evidence="8">The sequence shown here is derived from an EMBL/GenBank/DDBJ whole genome shotgun (WGS) entry which is preliminary data.</text>
</comment>
<name>A0A0L6Z927_9CLOT</name>
<dbReference type="GO" id="GO:0042619">
    <property type="term" value="P:poly-hydroxybutyrate biosynthetic process"/>
    <property type="evidence" value="ECO:0007669"/>
    <property type="project" value="UniProtKB-KW"/>
</dbReference>
<evidence type="ECO:0000256" key="6">
    <source>
        <dbReference type="ARBA" id="ARBA00033356"/>
    </source>
</evidence>
<dbReference type="Proteomes" id="UP000037043">
    <property type="component" value="Unassembled WGS sequence"/>
</dbReference>
<protein>
    <recommendedName>
        <fullName evidence="2">Poly(3-hydroxyalkanoate) polymerase subunit PhaC</fullName>
    </recommendedName>
    <alternativeName>
        <fullName evidence="6">PHB synthase subunit PhaC</fullName>
    </alternativeName>
</protein>
<dbReference type="GO" id="GO:0016746">
    <property type="term" value="F:acyltransferase activity"/>
    <property type="evidence" value="ECO:0007669"/>
    <property type="project" value="UniProtKB-KW"/>
</dbReference>
<accession>A0A0L6Z927</accession>
<comment type="pathway">
    <text evidence="1">Biopolymer metabolism; poly-(R)-3-hydroxybutanoate biosynthesis.</text>
</comment>
<dbReference type="Gene3D" id="3.40.50.1820">
    <property type="entry name" value="alpha/beta hydrolase"/>
    <property type="match status" value="1"/>
</dbReference>